<gene>
    <name evidence="1" type="ORF">GMARGA_LOCUS33834</name>
</gene>
<organism evidence="1 2">
    <name type="scientific">Gigaspora margarita</name>
    <dbReference type="NCBI Taxonomy" id="4874"/>
    <lineage>
        <taxon>Eukaryota</taxon>
        <taxon>Fungi</taxon>
        <taxon>Fungi incertae sedis</taxon>
        <taxon>Mucoromycota</taxon>
        <taxon>Glomeromycotina</taxon>
        <taxon>Glomeromycetes</taxon>
        <taxon>Diversisporales</taxon>
        <taxon>Gigasporaceae</taxon>
        <taxon>Gigaspora</taxon>
    </lineage>
</organism>
<name>A0ABN7WQC0_GIGMA</name>
<reference evidence="1 2" key="1">
    <citation type="submission" date="2021-06" db="EMBL/GenBank/DDBJ databases">
        <authorList>
            <person name="Kallberg Y."/>
            <person name="Tangrot J."/>
            <person name="Rosling A."/>
        </authorList>
    </citation>
    <scope>NUCLEOTIDE SEQUENCE [LARGE SCALE GENOMIC DNA]</scope>
    <source>
        <strain evidence="1 2">120-4 pot B 10/14</strain>
    </source>
</reference>
<protein>
    <submittedName>
        <fullName evidence="1">23083_t:CDS:1</fullName>
    </submittedName>
</protein>
<dbReference type="EMBL" id="CAJVQB010057462">
    <property type="protein sequence ID" value="CAG8838159.1"/>
    <property type="molecule type" value="Genomic_DNA"/>
</dbReference>
<sequence>YTDEKQIEPEIQVWQYLFIIGLGDNSSLNTSIYEQSFSDLLLNSSNIFFNDVYTKINYYKSYITVSGLSKKATQTSLNAKKTISKKNETISSCSSNNNFVAVEDLIVFTKRGLQEESN</sequence>
<proteinExistence type="predicted"/>
<comment type="caution">
    <text evidence="1">The sequence shown here is derived from an EMBL/GenBank/DDBJ whole genome shotgun (WGS) entry which is preliminary data.</text>
</comment>
<dbReference type="Proteomes" id="UP000789901">
    <property type="component" value="Unassembled WGS sequence"/>
</dbReference>
<accession>A0ABN7WQC0</accession>
<keyword evidence="2" id="KW-1185">Reference proteome</keyword>
<feature type="non-terminal residue" evidence="1">
    <location>
        <position position="1"/>
    </location>
</feature>
<evidence type="ECO:0000313" key="1">
    <source>
        <dbReference type="EMBL" id="CAG8838159.1"/>
    </source>
</evidence>
<evidence type="ECO:0000313" key="2">
    <source>
        <dbReference type="Proteomes" id="UP000789901"/>
    </source>
</evidence>